<keyword evidence="3" id="KW-1133">Transmembrane helix</keyword>
<accession>A0A8I6TEJ1</accession>
<dbReference type="KEGG" id="clec:106666759"/>
<evidence type="ECO:0000313" key="6">
    <source>
        <dbReference type="Proteomes" id="UP000494040"/>
    </source>
</evidence>
<keyword evidence="3" id="KW-0812">Transmembrane</keyword>
<dbReference type="CDD" id="cd00112">
    <property type="entry name" value="LDLa"/>
    <property type="match status" value="1"/>
</dbReference>
<protein>
    <recommendedName>
        <fullName evidence="7">CUB domain-containing protein</fullName>
    </recommendedName>
</protein>
<dbReference type="InterPro" id="IPR023415">
    <property type="entry name" value="LDLR_class-A_CS"/>
</dbReference>
<dbReference type="GeneID" id="106666759"/>
<reference evidence="5" key="1">
    <citation type="submission" date="2022-01" db="UniProtKB">
        <authorList>
            <consortium name="EnsemblMetazoa"/>
        </authorList>
    </citation>
    <scope>IDENTIFICATION</scope>
</reference>
<dbReference type="InterPro" id="IPR002172">
    <property type="entry name" value="LDrepeatLR_classA_rpt"/>
</dbReference>
<feature type="transmembrane region" description="Helical" evidence="3">
    <location>
        <begin position="205"/>
        <end position="235"/>
    </location>
</feature>
<dbReference type="OMA" id="SAHYDGC"/>
<dbReference type="PROSITE" id="PS01209">
    <property type="entry name" value="LDLRA_1"/>
    <property type="match status" value="1"/>
</dbReference>
<dbReference type="InterPro" id="IPR035914">
    <property type="entry name" value="Sperma_CUB_dom_sf"/>
</dbReference>
<keyword evidence="6" id="KW-1185">Reference proteome</keyword>
<dbReference type="OrthoDB" id="6514358at2759"/>
<dbReference type="AlphaFoldDB" id="A0A8I6TEJ1"/>
<feature type="signal peptide" evidence="4">
    <location>
        <begin position="1"/>
        <end position="30"/>
    </location>
</feature>
<dbReference type="Gene3D" id="2.60.120.290">
    <property type="entry name" value="Spermadhesin, CUB domain"/>
    <property type="match status" value="1"/>
</dbReference>
<keyword evidence="4" id="KW-0732">Signal</keyword>
<dbReference type="InterPro" id="IPR036055">
    <property type="entry name" value="LDL_receptor-like_sf"/>
</dbReference>
<dbReference type="SUPFAM" id="SSF49854">
    <property type="entry name" value="Spermadhesin, CUB domain"/>
    <property type="match status" value="1"/>
</dbReference>
<name>A0A8I6TEJ1_CIMLE</name>
<dbReference type="Gene3D" id="4.10.400.10">
    <property type="entry name" value="Low-density Lipoprotein Receptor"/>
    <property type="match status" value="1"/>
</dbReference>
<dbReference type="PANTHER" id="PTHR24652">
    <property type="entry name" value="LOW-DENSITY LIPOPROTEIN RECEPTOR CLASS A DOMAIN-CONTAINING PROTEIN 2"/>
    <property type="match status" value="1"/>
</dbReference>
<dbReference type="EnsemblMetazoa" id="XM_014394173.2">
    <property type="protein sequence ID" value="XP_014249659.1"/>
    <property type="gene ID" value="LOC106666759"/>
</dbReference>
<evidence type="ECO:0000256" key="3">
    <source>
        <dbReference type="SAM" id="Phobius"/>
    </source>
</evidence>
<keyword evidence="3" id="KW-0472">Membrane</keyword>
<feature type="chain" id="PRO_5035224427" description="CUB domain-containing protein" evidence="4">
    <location>
        <begin position="31"/>
        <end position="297"/>
    </location>
</feature>
<dbReference type="Pfam" id="PF00057">
    <property type="entry name" value="Ldl_recept_a"/>
    <property type="match status" value="1"/>
</dbReference>
<evidence type="ECO:0000256" key="4">
    <source>
        <dbReference type="SAM" id="SignalP"/>
    </source>
</evidence>
<dbReference type="SMART" id="SM00192">
    <property type="entry name" value="LDLa"/>
    <property type="match status" value="1"/>
</dbReference>
<evidence type="ECO:0000313" key="5">
    <source>
        <dbReference type="EnsemblMetazoa" id="XP_014249659.1"/>
    </source>
</evidence>
<keyword evidence="1" id="KW-1015">Disulfide bond</keyword>
<sequence>MPQRAASGRCFSTLVFVLFALAASQGIAKAKNIQYNMQSLCKSHFLQQVYRKIDGAVLKSRNERNLDCVITFQTESILQRFMLRFDQLSLDCNDHLFIFDGAHAVGSYKADLSCRNTKTAVGSLFTRTNFVTLKYVTDGWGTDLNGFNLVITAVKDYKHDCKEFRCTMREFCIATDLVCDGINHCGDESDETSFPKCSRDDMGTIFGMSMTLFVVAIVSGVLIVCAIVVGISVCICRQPPLQHQNTNLPPDCVPVVAELSSTGANGAGGRKLPENLLPPAGLGYSGSLRARLYCQAK</sequence>
<organism evidence="5 6">
    <name type="scientific">Cimex lectularius</name>
    <name type="common">Bed bug</name>
    <name type="synonym">Acanthia lectularia</name>
    <dbReference type="NCBI Taxonomy" id="79782"/>
    <lineage>
        <taxon>Eukaryota</taxon>
        <taxon>Metazoa</taxon>
        <taxon>Ecdysozoa</taxon>
        <taxon>Arthropoda</taxon>
        <taxon>Hexapoda</taxon>
        <taxon>Insecta</taxon>
        <taxon>Pterygota</taxon>
        <taxon>Neoptera</taxon>
        <taxon>Paraneoptera</taxon>
        <taxon>Hemiptera</taxon>
        <taxon>Heteroptera</taxon>
        <taxon>Panheteroptera</taxon>
        <taxon>Cimicomorpha</taxon>
        <taxon>Cimicidae</taxon>
        <taxon>Cimex</taxon>
    </lineage>
</organism>
<dbReference type="RefSeq" id="XP_014249659.1">
    <property type="nucleotide sequence ID" value="XM_014394173.2"/>
</dbReference>
<evidence type="ECO:0008006" key="7">
    <source>
        <dbReference type="Google" id="ProtNLM"/>
    </source>
</evidence>
<evidence type="ECO:0000256" key="1">
    <source>
        <dbReference type="ARBA" id="ARBA00023157"/>
    </source>
</evidence>
<comment type="caution">
    <text evidence="2">Lacks conserved residue(s) required for the propagation of feature annotation.</text>
</comment>
<proteinExistence type="predicted"/>
<evidence type="ECO:0000256" key="2">
    <source>
        <dbReference type="PROSITE-ProRule" id="PRU00124"/>
    </source>
</evidence>
<dbReference type="PROSITE" id="PS50068">
    <property type="entry name" value="LDLRA_2"/>
    <property type="match status" value="1"/>
</dbReference>
<dbReference type="Proteomes" id="UP000494040">
    <property type="component" value="Unassembled WGS sequence"/>
</dbReference>
<dbReference type="InterPro" id="IPR042333">
    <property type="entry name" value="LRAD2/Mig-13-like"/>
</dbReference>
<dbReference type="SUPFAM" id="SSF57424">
    <property type="entry name" value="LDL receptor-like module"/>
    <property type="match status" value="1"/>
</dbReference>
<dbReference type="CTD" id="39325"/>